<evidence type="ECO:0000256" key="1">
    <source>
        <dbReference type="PROSITE-ProRule" id="PRU00339"/>
    </source>
</evidence>
<gene>
    <name evidence="3" type="ORF">B0T10DRAFT_72446</name>
</gene>
<dbReference type="Pfam" id="PF00931">
    <property type="entry name" value="NB-ARC"/>
    <property type="match status" value="1"/>
</dbReference>
<sequence>MSGANFHGNVDDSNIINGFNLSDNSNATFNFNQYKHAGRPDSPPNPLSTIIPFGRNAKFVPRGNILETIHQLCSKPGGRAALVGLGGVGKSQLAIEFAYQLRDQTKVQGDPSWVFWVHAGTIPRVEKAFKEIANAMKIAGRDQPDVDIMDLVCRTLSDETKGRWCMIVDSADDVDVFFGERIEGHPLHTYLPQSRNGSILVTTRNRKLASGLVDDPEATISVGEMTESEALRLLEGKIGSKVPQPETDAAMELIKLLDLIPLAISQAGSYIQQRGPRMSITEYLHQFRRSEDDRCRLLEEGSTDLRREGGASNSVLTTWQISFDHIRSRRPSAADLLSLMSFFDCQGIPELVLRPHAQSRVEDQSQSNNQPRSKKHKWVRLADRFSRFRLKKREIDKSDDIETRSISDETLGHEFEADILILRQFCFIVTNTEENTFGMHGLVQLSTRWWLKAQNEIPRFQSVYINRMSTAFPAGDLYEHWGTCRVLFPHLEAGIGLEVPVKELQKKWAGVLLSGGRYADSQGHYTKAEKMVGNAMLIYETVCGGEHDDRLECISWVGTILLKKGDYKKTEELFVQLLDTRRKILGDDNYKTLEVMQELGWVFQKQGRWKEAQELFEKVLERCKEMRGVDHLDTLVVMENLCRVLSKQGWWQDAEELQIQVLDGRKKALGEEHPETLTAAGELASILTLQGRWDESEELETKVLEISRRILGKEHPDTLDSMDNLANVYLKQKRWKEAETLLVQVVETSKRTHGTEHPDTLASMNNLAHVWKGMGRLDDAISLLEECASLSQQKLGPDHPDTRISLRHLNRWRKKAHARDGQESHQ</sequence>
<feature type="domain" description="NB-ARC" evidence="2">
    <location>
        <begin position="79"/>
        <end position="239"/>
    </location>
</feature>
<dbReference type="NCBIfam" id="NF040586">
    <property type="entry name" value="FxSxx_TPR"/>
    <property type="match status" value="1"/>
</dbReference>
<dbReference type="SMART" id="SM00028">
    <property type="entry name" value="TPR"/>
    <property type="match status" value="4"/>
</dbReference>
<dbReference type="GO" id="GO:0016787">
    <property type="term" value="F:hydrolase activity"/>
    <property type="evidence" value="ECO:0007669"/>
    <property type="project" value="UniProtKB-KW"/>
</dbReference>
<dbReference type="Pfam" id="PF13424">
    <property type="entry name" value="TPR_12"/>
    <property type="match status" value="2"/>
</dbReference>
<dbReference type="PROSITE" id="PS50005">
    <property type="entry name" value="TPR"/>
    <property type="match status" value="1"/>
</dbReference>
<feature type="repeat" description="TPR" evidence="1">
    <location>
        <begin position="593"/>
        <end position="626"/>
    </location>
</feature>
<proteinExistence type="predicted"/>
<reference evidence="3 4" key="1">
    <citation type="journal article" date="2021" name="Nat. Commun.">
        <title>Genetic determinants of endophytism in the Arabidopsis root mycobiome.</title>
        <authorList>
            <person name="Mesny F."/>
            <person name="Miyauchi S."/>
            <person name="Thiergart T."/>
            <person name="Pickel B."/>
            <person name="Atanasova L."/>
            <person name="Karlsson M."/>
            <person name="Huettel B."/>
            <person name="Barry K.W."/>
            <person name="Haridas S."/>
            <person name="Chen C."/>
            <person name="Bauer D."/>
            <person name="Andreopoulos W."/>
            <person name="Pangilinan J."/>
            <person name="LaButti K."/>
            <person name="Riley R."/>
            <person name="Lipzen A."/>
            <person name="Clum A."/>
            <person name="Drula E."/>
            <person name="Henrissat B."/>
            <person name="Kohler A."/>
            <person name="Grigoriev I.V."/>
            <person name="Martin F.M."/>
            <person name="Hacquard S."/>
        </authorList>
    </citation>
    <scope>NUCLEOTIDE SEQUENCE [LARGE SCALE GENOMIC DNA]</scope>
    <source>
        <strain evidence="3 4">MPI-CAGE-CH-0241</strain>
    </source>
</reference>
<dbReference type="InterPro" id="IPR011990">
    <property type="entry name" value="TPR-like_helical_dom_sf"/>
</dbReference>
<dbReference type="Pfam" id="PF13374">
    <property type="entry name" value="TPR_10"/>
    <property type="match status" value="2"/>
</dbReference>
<accession>A0A9P9AN42</accession>
<keyword evidence="1" id="KW-0802">TPR repeat</keyword>
<organism evidence="3 4">
    <name type="scientific">Thelonectria olida</name>
    <dbReference type="NCBI Taxonomy" id="1576542"/>
    <lineage>
        <taxon>Eukaryota</taxon>
        <taxon>Fungi</taxon>
        <taxon>Dikarya</taxon>
        <taxon>Ascomycota</taxon>
        <taxon>Pezizomycotina</taxon>
        <taxon>Sordariomycetes</taxon>
        <taxon>Hypocreomycetidae</taxon>
        <taxon>Hypocreales</taxon>
        <taxon>Nectriaceae</taxon>
        <taxon>Thelonectria</taxon>
    </lineage>
</organism>
<dbReference type="Gene3D" id="1.25.40.10">
    <property type="entry name" value="Tetratricopeptide repeat domain"/>
    <property type="match status" value="2"/>
</dbReference>
<name>A0A9P9AN42_9HYPO</name>
<dbReference type="InterPro" id="IPR002182">
    <property type="entry name" value="NB-ARC"/>
</dbReference>
<dbReference type="PANTHER" id="PTHR46082">
    <property type="entry name" value="ATP/GTP-BINDING PROTEIN-RELATED"/>
    <property type="match status" value="1"/>
</dbReference>
<dbReference type="GO" id="GO:0043531">
    <property type="term" value="F:ADP binding"/>
    <property type="evidence" value="ECO:0007669"/>
    <property type="project" value="InterPro"/>
</dbReference>
<dbReference type="EMBL" id="JAGPYM010000014">
    <property type="protein sequence ID" value="KAH6887544.1"/>
    <property type="molecule type" value="Genomic_DNA"/>
</dbReference>
<dbReference type="PANTHER" id="PTHR46082:SF6">
    <property type="entry name" value="AAA+ ATPASE DOMAIN-CONTAINING PROTEIN-RELATED"/>
    <property type="match status" value="1"/>
</dbReference>
<keyword evidence="3" id="KW-0378">Hydrolase</keyword>
<evidence type="ECO:0000313" key="3">
    <source>
        <dbReference type="EMBL" id="KAH6887544.1"/>
    </source>
</evidence>
<evidence type="ECO:0000313" key="4">
    <source>
        <dbReference type="Proteomes" id="UP000777438"/>
    </source>
</evidence>
<dbReference type="Proteomes" id="UP000777438">
    <property type="component" value="Unassembled WGS sequence"/>
</dbReference>
<protein>
    <submittedName>
        <fullName evidence="3">P-loop containing nucleoside triphosphate hydrolase protein</fullName>
    </submittedName>
</protein>
<dbReference type="AlphaFoldDB" id="A0A9P9AN42"/>
<evidence type="ECO:0000259" key="2">
    <source>
        <dbReference type="Pfam" id="PF00931"/>
    </source>
</evidence>
<dbReference type="SUPFAM" id="SSF48452">
    <property type="entry name" value="TPR-like"/>
    <property type="match status" value="2"/>
</dbReference>
<comment type="caution">
    <text evidence="3">The sequence shown here is derived from an EMBL/GenBank/DDBJ whole genome shotgun (WGS) entry which is preliminary data.</text>
</comment>
<dbReference type="SUPFAM" id="SSF52540">
    <property type="entry name" value="P-loop containing nucleoside triphosphate hydrolases"/>
    <property type="match status" value="1"/>
</dbReference>
<dbReference type="InterPro" id="IPR027417">
    <property type="entry name" value="P-loop_NTPase"/>
</dbReference>
<dbReference type="OrthoDB" id="626167at2759"/>
<dbReference type="InterPro" id="IPR019734">
    <property type="entry name" value="TPR_rpt"/>
</dbReference>
<dbReference type="InterPro" id="IPR053137">
    <property type="entry name" value="NLR-like"/>
</dbReference>
<dbReference type="Gene3D" id="3.40.50.300">
    <property type="entry name" value="P-loop containing nucleotide triphosphate hydrolases"/>
    <property type="match status" value="1"/>
</dbReference>
<keyword evidence="4" id="KW-1185">Reference proteome</keyword>